<dbReference type="Pfam" id="PF12680">
    <property type="entry name" value="SnoaL_2"/>
    <property type="match status" value="1"/>
</dbReference>
<dbReference type="InterPro" id="IPR007627">
    <property type="entry name" value="RNA_pol_sigma70_r2"/>
</dbReference>
<dbReference type="InterPro" id="IPR036388">
    <property type="entry name" value="WH-like_DNA-bd_sf"/>
</dbReference>
<dbReference type="InterPro" id="IPR013324">
    <property type="entry name" value="RNA_pol_sigma_r3/r4-like"/>
</dbReference>
<dbReference type="SUPFAM" id="SSF88659">
    <property type="entry name" value="Sigma3 and sigma4 domains of RNA polymerase sigma factors"/>
    <property type="match status" value="1"/>
</dbReference>
<evidence type="ECO:0000259" key="7">
    <source>
        <dbReference type="Pfam" id="PF08281"/>
    </source>
</evidence>
<dbReference type="NCBIfam" id="TIGR02960">
    <property type="entry name" value="SigX5"/>
    <property type="match status" value="1"/>
</dbReference>
<dbReference type="GO" id="GO:0016987">
    <property type="term" value="F:sigma factor activity"/>
    <property type="evidence" value="ECO:0007669"/>
    <property type="project" value="UniProtKB-KW"/>
</dbReference>
<dbReference type="GO" id="GO:0003677">
    <property type="term" value="F:DNA binding"/>
    <property type="evidence" value="ECO:0007669"/>
    <property type="project" value="InterPro"/>
</dbReference>
<comment type="subunit">
    <text evidence="2">Interacts transiently with the RNA polymerase catalytic core formed by RpoA, RpoB, RpoC and RpoZ (2 alpha, 1 beta, 1 beta' and 1 omega subunit) to form the RNA polymerase holoenzyme that can initiate transcription.</text>
</comment>
<feature type="domain" description="SnoaL-like" evidence="8">
    <location>
        <begin position="225"/>
        <end position="317"/>
    </location>
</feature>
<evidence type="ECO:0000313" key="9">
    <source>
        <dbReference type="EMBL" id="MBA9002379.1"/>
    </source>
</evidence>
<reference evidence="9 10" key="1">
    <citation type="submission" date="2020-08" db="EMBL/GenBank/DDBJ databases">
        <title>Sequencing the genomes of 1000 actinobacteria strains.</title>
        <authorList>
            <person name="Klenk H.-P."/>
        </authorList>
    </citation>
    <scope>NUCLEOTIDE SEQUENCE [LARGE SCALE GENOMIC DNA]</scope>
    <source>
        <strain evidence="9 10">DSM 45823</strain>
    </source>
</reference>
<evidence type="ECO:0000313" key="10">
    <source>
        <dbReference type="Proteomes" id="UP000539313"/>
    </source>
</evidence>
<evidence type="ECO:0000256" key="2">
    <source>
        <dbReference type="ARBA" id="ARBA00011344"/>
    </source>
</evidence>
<organism evidence="9 10">
    <name type="scientific">Thermomonospora cellulosilytica</name>
    <dbReference type="NCBI Taxonomy" id="1411118"/>
    <lineage>
        <taxon>Bacteria</taxon>
        <taxon>Bacillati</taxon>
        <taxon>Actinomycetota</taxon>
        <taxon>Actinomycetes</taxon>
        <taxon>Streptosporangiales</taxon>
        <taxon>Thermomonosporaceae</taxon>
        <taxon>Thermomonospora</taxon>
    </lineage>
</organism>
<dbReference type="SUPFAM" id="SSF88946">
    <property type="entry name" value="Sigma2 domain of RNA polymerase sigma factors"/>
    <property type="match status" value="1"/>
</dbReference>
<dbReference type="Pfam" id="PF04542">
    <property type="entry name" value="Sigma70_r2"/>
    <property type="match status" value="1"/>
</dbReference>
<keyword evidence="4" id="KW-0731">Sigma factor</keyword>
<dbReference type="SUPFAM" id="SSF54427">
    <property type="entry name" value="NTF2-like"/>
    <property type="match status" value="1"/>
</dbReference>
<dbReference type="InterPro" id="IPR013249">
    <property type="entry name" value="RNA_pol_sigma70_r4_t2"/>
</dbReference>
<dbReference type="RefSeq" id="WP_182704430.1">
    <property type="nucleotide sequence ID" value="NZ_JACJII010000001.1"/>
</dbReference>
<dbReference type="InterPro" id="IPR039425">
    <property type="entry name" value="RNA_pol_sigma-70-like"/>
</dbReference>
<feature type="domain" description="RNA polymerase sigma-70 region 2" evidence="6">
    <location>
        <begin position="27"/>
        <end position="92"/>
    </location>
</feature>
<dbReference type="InterPro" id="IPR014305">
    <property type="entry name" value="RNA_pol_sigma-G_actinobac"/>
</dbReference>
<dbReference type="InterPro" id="IPR014284">
    <property type="entry name" value="RNA_pol_sigma-70_dom"/>
</dbReference>
<dbReference type="EMBL" id="JACJII010000001">
    <property type="protein sequence ID" value="MBA9002379.1"/>
    <property type="molecule type" value="Genomic_DNA"/>
</dbReference>
<dbReference type="PANTHER" id="PTHR43133:SF65">
    <property type="entry name" value="ECF RNA POLYMERASE SIGMA FACTOR SIGG"/>
    <property type="match status" value="1"/>
</dbReference>
<dbReference type="Gene3D" id="1.10.10.10">
    <property type="entry name" value="Winged helix-like DNA-binding domain superfamily/Winged helix DNA-binding domain"/>
    <property type="match status" value="1"/>
</dbReference>
<evidence type="ECO:0000259" key="6">
    <source>
        <dbReference type="Pfam" id="PF04542"/>
    </source>
</evidence>
<evidence type="ECO:0000259" key="8">
    <source>
        <dbReference type="Pfam" id="PF12680"/>
    </source>
</evidence>
<accession>A0A7W3MV05</accession>
<dbReference type="GO" id="GO:0006352">
    <property type="term" value="P:DNA-templated transcription initiation"/>
    <property type="evidence" value="ECO:0007669"/>
    <property type="project" value="InterPro"/>
</dbReference>
<evidence type="ECO:0000256" key="3">
    <source>
        <dbReference type="ARBA" id="ARBA00023015"/>
    </source>
</evidence>
<name>A0A7W3MV05_9ACTN</name>
<dbReference type="InterPro" id="IPR032710">
    <property type="entry name" value="NTF2-like_dom_sf"/>
</dbReference>
<dbReference type="Gene3D" id="1.10.1740.10">
    <property type="match status" value="1"/>
</dbReference>
<dbReference type="PANTHER" id="PTHR43133">
    <property type="entry name" value="RNA POLYMERASE ECF-TYPE SIGMA FACTO"/>
    <property type="match status" value="1"/>
</dbReference>
<keyword evidence="5" id="KW-0804">Transcription</keyword>
<dbReference type="Proteomes" id="UP000539313">
    <property type="component" value="Unassembled WGS sequence"/>
</dbReference>
<evidence type="ECO:0000256" key="1">
    <source>
        <dbReference type="ARBA" id="ARBA00010641"/>
    </source>
</evidence>
<keyword evidence="3" id="KW-0805">Transcription regulation</keyword>
<sequence>MAEAEGTSEERLLAAAQQGDETAFESLVERYRRELHAHCYRMLGSIQDAEDAVQESLVAAWRGLAGFQGRSSLRTWLLRITTNVCLRLSARRPRRMLSFEHGPPRSDVHDLGEPVTGPVWLEPWPDDLTADQESDPAAAYLRRESVELAFVAALQHLPGTQRAVLILREVLGFTAVEVAEILGTTPASVNSALQRARATVRERTPRRTQQAELAALGPDGRRALVEAFATAWERADVPALLDLLAEDARFTMPPLPAWFDGRRDVGRFLAERVFATPWRLVPMTVNGQPGFACYQGDGERFRLGAVNVLNLRDGRIRWIAGFIDPEVVARFPVPTEILPPDR</sequence>
<dbReference type="NCBIfam" id="TIGR02937">
    <property type="entry name" value="sigma70-ECF"/>
    <property type="match status" value="1"/>
</dbReference>
<evidence type="ECO:0000256" key="5">
    <source>
        <dbReference type="ARBA" id="ARBA00023163"/>
    </source>
</evidence>
<feature type="domain" description="RNA polymerase sigma factor 70 region 4 type 2" evidence="7">
    <location>
        <begin position="149"/>
        <end position="199"/>
    </location>
</feature>
<dbReference type="InterPro" id="IPR013325">
    <property type="entry name" value="RNA_pol_sigma_r2"/>
</dbReference>
<evidence type="ECO:0000256" key="4">
    <source>
        <dbReference type="ARBA" id="ARBA00023082"/>
    </source>
</evidence>
<dbReference type="NCBIfam" id="NF006089">
    <property type="entry name" value="PRK08241.1"/>
    <property type="match status" value="1"/>
</dbReference>
<comment type="similarity">
    <text evidence="1">Belongs to the sigma-70 factor family. ECF subfamily.</text>
</comment>
<gene>
    <name evidence="9" type="ORF">HNR21_001261</name>
</gene>
<dbReference type="Pfam" id="PF08281">
    <property type="entry name" value="Sigma70_r4_2"/>
    <property type="match status" value="1"/>
</dbReference>
<dbReference type="AlphaFoldDB" id="A0A7W3MV05"/>
<protein>
    <submittedName>
        <fullName evidence="9">RNA polymerase sigma-70 factor (ECF subfamily)</fullName>
    </submittedName>
</protein>
<comment type="caution">
    <text evidence="9">The sequence shown here is derived from an EMBL/GenBank/DDBJ whole genome shotgun (WGS) entry which is preliminary data.</text>
</comment>
<proteinExistence type="inferred from homology"/>
<dbReference type="InterPro" id="IPR037401">
    <property type="entry name" value="SnoaL-like"/>
</dbReference>
<dbReference type="Gene3D" id="3.10.450.50">
    <property type="match status" value="1"/>
</dbReference>
<dbReference type="CDD" id="cd06171">
    <property type="entry name" value="Sigma70_r4"/>
    <property type="match status" value="1"/>
</dbReference>
<keyword evidence="10" id="KW-1185">Reference proteome</keyword>